<reference evidence="2" key="1">
    <citation type="journal article" date="2021" name="Microbiol. Resour. Announc.">
        <title>LGAAP: Leishmaniinae Genome Assembly and Annotation Pipeline.</title>
        <authorList>
            <person name="Almutairi H."/>
            <person name="Urbaniak M.D."/>
            <person name="Bates M.D."/>
            <person name="Jariyapan N."/>
            <person name="Kwakye-Nuako G."/>
            <person name="Thomaz-Soccol V."/>
            <person name="Al-Salem W.S."/>
            <person name="Dillon R.J."/>
            <person name="Bates P.A."/>
            <person name="Gatherer D."/>
        </authorList>
    </citation>
    <scope>NUCLEOTIDE SEQUENCE [LARGE SCALE GENOMIC DNA]</scope>
</reference>
<gene>
    <name evidence="1" type="ORF">LSCM1_01515</name>
</gene>
<evidence type="ECO:0008006" key="3">
    <source>
        <dbReference type="Google" id="ProtNLM"/>
    </source>
</evidence>
<evidence type="ECO:0000313" key="1">
    <source>
        <dbReference type="EMBL" id="KAG5471427.1"/>
    </source>
</evidence>
<dbReference type="AlphaFoldDB" id="A0A836KG31"/>
<comment type="caution">
    <text evidence="1">The sequence shown here is derived from an EMBL/GenBank/DDBJ whole genome shotgun (WGS) entry which is preliminary data.</text>
</comment>
<dbReference type="OrthoDB" id="10465416at2759"/>
<dbReference type="Gene3D" id="3.40.50.1010">
    <property type="entry name" value="5'-nuclease"/>
    <property type="match status" value="1"/>
</dbReference>
<proteinExistence type="predicted"/>
<accession>A0A836KG31</accession>
<dbReference type="Proteomes" id="UP000673552">
    <property type="component" value="Unassembled WGS sequence"/>
</dbReference>
<dbReference type="EMBL" id="JAFEUZ010000031">
    <property type="protein sequence ID" value="KAG5471427.1"/>
    <property type="molecule type" value="Genomic_DNA"/>
</dbReference>
<reference evidence="2" key="2">
    <citation type="journal article" date="2021" name="Sci. Data">
        <title>Chromosome-scale genome sequencing, assembly and annotation of six genomes from subfamily Leishmaniinae.</title>
        <authorList>
            <person name="Almutairi H."/>
            <person name="Urbaniak M.D."/>
            <person name="Bates M.D."/>
            <person name="Jariyapan N."/>
            <person name="Kwakye-Nuako G."/>
            <person name="Thomaz Soccol V."/>
            <person name="Al-Salem W.S."/>
            <person name="Dillon R.J."/>
            <person name="Bates P.A."/>
            <person name="Gatherer D."/>
        </authorList>
    </citation>
    <scope>NUCLEOTIDE SEQUENCE [LARGE SCALE GENOMIC DNA]</scope>
</reference>
<sequence>MASEAIGCCLVLDSSALLCPEIDMHDLLARKLPSSHHVAVIPRDVVDELYGLLRCENGAVAILAAAFLALFDQSPQFHHRAPAPPSAVMGGRPPVCRRPGAVLRQKSKETFYPLEKFARNRDTKIVACAHYFTVCPAASARGSRTRDAEGLPSSQPFADRCFGCTKNFFVTNDLMQQLKASAYNIPTIDARTLAKHFGRLSAYEPQHASRG</sequence>
<name>A0A836KG31_9TRYP</name>
<dbReference type="RefSeq" id="XP_067176401.1">
    <property type="nucleotide sequence ID" value="XM_067319122.1"/>
</dbReference>
<organism evidence="1 2">
    <name type="scientific">Leishmania martiniquensis</name>
    <dbReference type="NCBI Taxonomy" id="1580590"/>
    <lineage>
        <taxon>Eukaryota</taxon>
        <taxon>Discoba</taxon>
        <taxon>Euglenozoa</taxon>
        <taxon>Kinetoplastea</taxon>
        <taxon>Metakinetoplastina</taxon>
        <taxon>Trypanosomatida</taxon>
        <taxon>Trypanosomatidae</taxon>
        <taxon>Leishmaniinae</taxon>
        <taxon>Leishmania</taxon>
    </lineage>
</organism>
<dbReference type="KEGG" id="lmat:92511634"/>
<protein>
    <recommendedName>
        <fullName evidence="3">PIN domain-containing protein</fullName>
    </recommendedName>
</protein>
<keyword evidence="2" id="KW-1185">Reference proteome</keyword>
<dbReference type="GeneID" id="92511634"/>
<evidence type="ECO:0000313" key="2">
    <source>
        <dbReference type="Proteomes" id="UP000673552"/>
    </source>
</evidence>